<feature type="domain" description="Ion transport" evidence="7">
    <location>
        <begin position="204"/>
        <end position="435"/>
    </location>
</feature>
<dbReference type="InterPro" id="IPR005821">
    <property type="entry name" value="Ion_trans_dom"/>
</dbReference>
<dbReference type="Pfam" id="PF00520">
    <property type="entry name" value="Ion_trans"/>
    <property type="match status" value="1"/>
</dbReference>
<feature type="region of interest" description="Disordered" evidence="5">
    <location>
        <begin position="1"/>
        <end position="34"/>
    </location>
</feature>
<evidence type="ECO:0000256" key="2">
    <source>
        <dbReference type="ARBA" id="ARBA00022692"/>
    </source>
</evidence>
<feature type="transmembrane region" description="Helical" evidence="6">
    <location>
        <begin position="237"/>
        <end position="256"/>
    </location>
</feature>
<dbReference type="EMBL" id="HBNR01064310">
    <property type="protein sequence ID" value="CAE4635391.1"/>
    <property type="molecule type" value="Transcribed_RNA"/>
</dbReference>
<dbReference type="AlphaFoldDB" id="A0A7S4S5Q5"/>
<dbReference type="Gene3D" id="1.20.120.350">
    <property type="entry name" value="Voltage-gated potassium channels. Chain C"/>
    <property type="match status" value="1"/>
</dbReference>
<proteinExistence type="predicted"/>
<dbReference type="InterPro" id="IPR018247">
    <property type="entry name" value="EF_Hand_1_Ca_BS"/>
</dbReference>
<keyword evidence="4 6" id="KW-0472">Membrane</keyword>
<name>A0A7S4S5Q5_9DINO</name>
<sequence>MMGLGIRTKSSREALDHTDVRRRHRDQPKGPEPEVPALLAELQASLARFQEQQLRVLQEQKGLLRQLLERQQSCLFDGNFRSTAEADVAFASEGPPPPPAALPTPMLNEATHGLPYPDDGPGSPGSIDEAFALPSATSHGRLFSERDSASRLIGSWDDAPVGQGAFQALGRDGMQTESLDQDLYTVEVYYKASGPWQAVARSEIFQGVTLVVILSNAVYLGIDAGFNGSDFLWSSPWQYILTQNLFCFYFFAEITVRFFAFAKKANCLRDMWFKFDALLVLLMILETWLSGILFAAMGASLNMPTAPLRLLRCLRLARLVRLARNQPELVTIVKGMRSAIRAVCSTLLMIGLGNYTAAIIVHSLLEGEDATQRHFGTIPLCMWTLLLHGTLLDSPHHMLVQLRELGTASSMVAMVVSFLYVALTGLMLLSLLVGVSCEVVHTVSTIEKDEASIRMMKQTILQELKAYDVDGDGCIAAHELTAVLNSERSRRVLRSLKIDLEYLHDFRNIMAAVNGGEGAGISIRGAMELLFSCRGDVPATVSSISTAHRVTHAIIQQTAEWQEEFLRRHSRDVRTFAQAAAGGSRTSDWT</sequence>
<feature type="transmembrane region" description="Helical" evidence="6">
    <location>
        <begin position="277"/>
        <end position="301"/>
    </location>
</feature>
<feature type="compositionally biased region" description="Basic and acidic residues" evidence="5">
    <location>
        <begin position="10"/>
        <end position="19"/>
    </location>
</feature>
<feature type="transmembrane region" description="Helical" evidence="6">
    <location>
        <begin position="373"/>
        <end position="391"/>
    </location>
</feature>
<feature type="transmembrane region" description="Helical" evidence="6">
    <location>
        <begin position="411"/>
        <end position="435"/>
    </location>
</feature>
<keyword evidence="3 6" id="KW-1133">Transmembrane helix</keyword>
<protein>
    <recommendedName>
        <fullName evidence="7">Ion transport domain-containing protein</fullName>
    </recommendedName>
</protein>
<evidence type="ECO:0000256" key="3">
    <source>
        <dbReference type="ARBA" id="ARBA00022989"/>
    </source>
</evidence>
<accession>A0A7S4S5Q5</accession>
<dbReference type="InterPro" id="IPR027359">
    <property type="entry name" value="Volt_channel_dom_sf"/>
</dbReference>
<dbReference type="Gene3D" id="1.10.287.70">
    <property type="match status" value="1"/>
</dbReference>
<dbReference type="GO" id="GO:0005216">
    <property type="term" value="F:monoatomic ion channel activity"/>
    <property type="evidence" value="ECO:0007669"/>
    <property type="project" value="InterPro"/>
</dbReference>
<evidence type="ECO:0000259" key="7">
    <source>
        <dbReference type="Pfam" id="PF00520"/>
    </source>
</evidence>
<feature type="transmembrane region" description="Helical" evidence="6">
    <location>
        <begin position="339"/>
        <end position="361"/>
    </location>
</feature>
<evidence type="ECO:0000256" key="1">
    <source>
        <dbReference type="ARBA" id="ARBA00004141"/>
    </source>
</evidence>
<reference evidence="8" key="1">
    <citation type="submission" date="2021-01" db="EMBL/GenBank/DDBJ databases">
        <authorList>
            <person name="Corre E."/>
            <person name="Pelletier E."/>
            <person name="Niang G."/>
            <person name="Scheremetjew M."/>
            <person name="Finn R."/>
            <person name="Kale V."/>
            <person name="Holt S."/>
            <person name="Cochrane G."/>
            <person name="Meng A."/>
            <person name="Brown T."/>
            <person name="Cohen L."/>
        </authorList>
    </citation>
    <scope>NUCLEOTIDE SEQUENCE</scope>
    <source>
        <strain evidence="8">CCMP3105</strain>
    </source>
</reference>
<gene>
    <name evidence="8" type="ORF">AMON00008_LOCUS45419</name>
</gene>
<comment type="subcellular location">
    <subcellularLocation>
        <location evidence="1">Membrane</location>
        <topology evidence="1">Multi-pass membrane protein</topology>
    </subcellularLocation>
</comment>
<feature type="transmembrane region" description="Helical" evidence="6">
    <location>
        <begin position="204"/>
        <end position="222"/>
    </location>
</feature>
<evidence type="ECO:0000256" key="4">
    <source>
        <dbReference type="ARBA" id="ARBA00023136"/>
    </source>
</evidence>
<dbReference type="SUPFAM" id="SSF81324">
    <property type="entry name" value="Voltage-gated potassium channels"/>
    <property type="match status" value="1"/>
</dbReference>
<organism evidence="8">
    <name type="scientific">Alexandrium monilatum</name>
    <dbReference type="NCBI Taxonomy" id="311494"/>
    <lineage>
        <taxon>Eukaryota</taxon>
        <taxon>Sar</taxon>
        <taxon>Alveolata</taxon>
        <taxon>Dinophyceae</taxon>
        <taxon>Gonyaulacales</taxon>
        <taxon>Pyrocystaceae</taxon>
        <taxon>Alexandrium</taxon>
    </lineage>
</organism>
<keyword evidence="2 6" id="KW-0812">Transmembrane</keyword>
<dbReference type="GO" id="GO:0016020">
    <property type="term" value="C:membrane"/>
    <property type="evidence" value="ECO:0007669"/>
    <property type="project" value="UniProtKB-SubCell"/>
</dbReference>
<evidence type="ECO:0000256" key="6">
    <source>
        <dbReference type="SAM" id="Phobius"/>
    </source>
</evidence>
<evidence type="ECO:0000256" key="5">
    <source>
        <dbReference type="SAM" id="MobiDB-lite"/>
    </source>
</evidence>
<evidence type="ECO:0000313" key="8">
    <source>
        <dbReference type="EMBL" id="CAE4635391.1"/>
    </source>
</evidence>
<dbReference type="PROSITE" id="PS00018">
    <property type="entry name" value="EF_HAND_1"/>
    <property type="match status" value="1"/>
</dbReference>